<dbReference type="InterPro" id="IPR017716">
    <property type="entry name" value="S-AdoMet_deCOase_pro-enz"/>
</dbReference>
<dbReference type="EMBL" id="AMPQ01000004">
    <property type="protein sequence ID" value="EKE32114.1"/>
    <property type="molecule type" value="Genomic_DNA"/>
</dbReference>
<evidence type="ECO:0000313" key="17">
    <source>
        <dbReference type="Proteomes" id="UP000011746"/>
    </source>
</evidence>
<comment type="function">
    <text evidence="13 15">Catalyzes the decarboxylation of S-adenosylmethionine to S-adenosylmethioninamine (dcAdoMet), the propylamine donor required for the synthesis of the polyamines spermine and spermidine from the diamine putrescine.</text>
</comment>
<gene>
    <name evidence="15" type="primary">speH</name>
    <name evidence="16" type="ORF">MJ3_04059</name>
</gene>
<keyword evidence="3 15" id="KW-0949">S-adenosyl-L-methionine</keyword>
<keyword evidence="9 15" id="KW-0456">Lyase</keyword>
<evidence type="ECO:0000256" key="7">
    <source>
        <dbReference type="ARBA" id="ARBA00023115"/>
    </source>
</evidence>
<keyword evidence="8 15" id="KW-0865">Zymogen</keyword>
<dbReference type="InterPro" id="IPR003826">
    <property type="entry name" value="AdoMetDC_fam_prok"/>
</dbReference>
<comment type="subunit">
    <text evidence="2 15">Heterotetramer of two alpha and two beta chains arranged as a dimer of alpha/beta heterodimers.</text>
</comment>
<dbReference type="SUPFAM" id="SSF56276">
    <property type="entry name" value="S-adenosylmethionine decarboxylase"/>
    <property type="match status" value="1"/>
</dbReference>
<evidence type="ECO:0000256" key="5">
    <source>
        <dbReference type="ARBA" id="ARBA00022813"/>
    </source>
</evidence>
<evidence type="ECO:0000256" key="4">
    <source>
        <dbReference type="ARBA" id="ARBA00022793"/>
    </source>
</evidence>
<dbReference type="InterPro" id="IPR016067">
    <property type="entry name" value="S-AdoMet_deCO2ase_core"/>
</dbReference>
<sequence length="150" mass="16891">MDLLSSRSRGGCNGNVQFDLDMVTYEREKRSVMNTLGRHILGDLWNCDVSCLEDIDYVEKLFVRAALKAGAEVREVAFHKFAPQGVSGVVLISESHLTIHSFPEHGYASIDIYTCGDHLQPEEAFHTIVEGLKCRKYDINEIRRGAVFNT</sequence>
<keyword evidence="17" id="KW-1185">Reference proteome</keyword>
<feature type="chain" id="PRO_5023539026" description="S-adenosylmethionine decarboxylase alpha chain" evidence="15">
    <location>
        <begin position="95"/>
        <end position="150"/>
    </location>
</feature>
<dbReference type="HAMAP" id="MF_00464">
    <property type="entry name" value="AdoMetDC_1"/>
    <property type="match status" value="1"/>
</dbReference>
<evidence type="ECO:0000256" key="3">
    <source>
        <dbReference type="ARBA" id="ARBA00022691"/>
    </source>
</evidence>
<name>K2GP00_9BACI</name>
<dbReference type="InterPro" id="IPR042286">
    <property type="entry name" value="AdoMetDC_C"/>
</dbReference>
<dbReference type="UniPathway" id="UPA00331">
    <property type="reaction ID" value="UER00451"/>
</dbReference>
<dbReference type="NCBIfam" id="TIGR03330">
    <property type="entry name" value="SAM_DCase_Bsu"/>
    <property type="match status" value="1"/>
</dbReference>
<dbReference type="Gene3D" id="3.30.360.110">
    <property type="entry name" value="S-adenosylmethionine decarboxylase domain"/>
    <property type="match status" value="1"/>
</dbReference>
<feature type="active site" description="Proton donor; for catalytic activity" evidence="15">
    <location>
        <position position="115"/>
    </location>
</feature>
<keyword evidence="6 15" id="KW-0745">Spermidine biosynthesis</keyword>
<accession>K2GP00</accession>
<comment type="PTM">
    <text evidence="15">Is synthesized initially as an inactive proenzyme. Formation of the active enzyme involves a self-maturation process in which the active site pyruvoyl group is generated from an internal serine residue via an autocatalytic post-translational modification. Two non-identical subunits are generated from the proenzyme in this reaction, and the pyruvate is formed at the N-terminus of the alpha chain, which is derived from the carboxyl end of the proenzyme. The post-translation cleavage follows an unusual pathway, termed non-hydrolytic serinolysis, in which the side chain hydroxyl group of the serine supplies its oxygen atom to form the C-terminus of the beta chain, while the remainder of the serine residue undergoes an oxidative deamination to produce ammonia and the pyruvoyl group blocking the N-terminus of the alpha chain.</text>
</comment>
<evidence type="ECO:0000256" key="9">
    <source>
        <dbReference type="ARBA" id="ARBA00023239"/>
    </source>
</evidence>
<evidence type="ECO:0000256" key="14">
    <source>
        <dbReference type="ARBA" id="ARBA00061583"/>
    </source>
</evidence>
<evidence type="ECO:0000256" key="10">
    <source>
        <dbReference type="ARBA" id="ARBA00023270"/>
    </source>
</evidence>
<keyword evidence="11 15" id="KW-0670">Pyruvate</keyword>
<keyword evidence="4 15" id="KW-0210">Decarboxylase</keyword>
<evidence type="ECO:0000256" key="11">
    <source>
        <dbReference type="ARBA" id="ARBA00023317"/>
    </source>
</evidence>
<evidence type="ECO:0000256" key="6">
    <source>
        <dbReference type="ARBA" id="ARBA00023066"/>
    </source>
</evidence>
<dbReference type="FunFam" id="3.30.360.110:FF:000001">
    <property type="entry name" value="S-adenosylmethionine decarboxylase proenzyme"/>
    <property type="match status" value="1"/>
</dbReference>
<keyword evidence="5 15" id="KW-0068">Autocatalytic cleavage</keyword>
<keyword evidence="10 15" id="KW-0704">Schiff base</keyword>
<dbReference type="eggNOG" id="COG1586">
    <property type="taxonomic scope" value="Bacteria"/>
</dbReference>
<dbReference type="Pfam" id="PF02675">
    <property type="entry name" value="AdoMet_dc"/>
    <property type="match status" value="1"/>
</dbReference>
<comment type="similarity">
    <text evidence="14 15">Belongs to the prokaryotic AdoMetDC family. Type 1 subfamily.</text>
</comment>
<feature type="chain" id="PRO_5023539025" description="S-adenosylmethionine decarboxylase beta chain" evidence="15">
    <location>
        <begin position="1"/>
        <end position="94"/>
    </location>
</feature>
<dbReference type="PATRIC" id="fig|1230341.3.peg.844"/>
<protein>
    <recommendedName>
        <fullName evidence="15">S-adenosylmethionine decarboxylase proenzyme</fullName>
        <shortName evidence="15">AdoMetDC</shortName>
        <shortName evidence="15">SAMDC</shortName>
        <ecNumber evidence="15">4.1.1.50</ecNumber>
    </recommendedName>
    <component>
        <recommendedName>
            <fullName evidence="15">S-adenosylmethionine decarboxylase beta chain</fullName>
        </recommendedName>
    </component>
    <component>
        <recommendedName>
            <fullName evidence="15">S-adenosylmethionine decarboxylase alpha chain</fullName>
        </recommendedName>
    </component>
</protein>
<feature type="active site" description="Proton acceptor; for processing activity" evidence="15">
    <location>
        <position position="100"/>
    </location>
</feature>
<evidence type="ECO:0000256" key="13">
    <source>
        <dbReference type="ARBA" id="ARBA00056215"/>
    </source>
</evidence>
<feature type="active site" description="Schiff-base intermediate with substrate; via pyruvic acid" evidence="15">
    <location>
        <position position="95"/>
    </location>
</feature>
<dbReference type="GO" id="GO:0008295">
    <property type="term" value="P:spermidine biosynthetic process"/>
    <property type="evidence" value="ECO:0007669"/>
    <property type="project" value="UniProtKB-UniRule"/>
</dbReference>
<comment type="pathway">
    <text evidence="1 15">Amine and polyamine biosynthesis; S-adenosylmethioninamine biosynthesis; S-adenosylmethioninamine from S-adenosyl-L-methionine: step 1/1.</text>
</comment>
<evidence type="ECO:0000256" key="8">
    <source>
        <dbReference type="ARBA" id="ARBA00023145"/>
    </source>
</evidence>
<dbReference type="Proteomes" id="UP000011746">
    <property type="component" value="Unassembled WGS sequence"/>
</dbReference>
<feature type="modified residue" description="Pyruvic acid (Ser); by autocatalysis" evidence="15">
    <location>
        <position position="95"/>
    </location>
</feature>
<organism evidence="16 17">
    <name type="scientific">Salimicrobium jeotgali</name>
    <dbReference type="NCBI Taxonomy" id="1230341"/>
    <lineage>
        <taxon>Bacteria</taxon>
        <taxon>Bacillati</taxon>
        <taxon>Bacillota</taxon>
        <taxon>Bacilli</taxon>
        <taxon>Bacillales</taxon>
        <taxon>Bacillaceae</taxon>
        <taxon>Salimicrobium</taxon>
    </lineage>
</organism>
<dbReference type="PANTHER" id="PTHR33866">
    <property type="entry name" value="S-ADENOSYLMETHIONINE DECARBOXYLASE PROENZYME"/>
    <property type="match status" value="1"/>
</dbReference>
<evidence type="ECO:0000313" key="16">
    <source>
        <dbReference type="EMBL" id="EKE32114.1"/>
    </source>
</evidence>
<evidence type="ECO:0000256" key="12">
    <source>
        <dbReference type="ARBA" id="ARBA00048112"/>
    </source>
</evidence>
<dbReference type="EC" id="4.1.1.50" evidence="15"/>
<evidence type="ECO:0000256" key="2">
    <source>
        <dbReference type="ARBA" id="ARBA00011601"/>
    </source>
</evidence>
<keyword evidence="7 15" id="KW-0620">Polyamine biosynthesis</keyword>
<evidence type="ECO:0000256" key="15">
    <source>
        <dbReference type="HAMAP-Rule" id="MF_00464"/>
    </source>
</evidence>
<dbReference type="InterPro" id="IPR042284">
    <property type="entry name" value="AdoMetDC_N"/>
</dbReference>
<dbReference type="GO" id="GO:0004014">
    <property type="term" value="F:adenosylmethionine decarboxylase activity"/>
    <property type="evidence" value="ECO:0007669"/>
    <property type="project" value="UniProtKB-UniRule"/>
</dbReference>
<dbReference type="STRING" id="1230341.AAV35_004730"/>
<proteinExistence type="inferred from homology"/>
<dbReference type="AlphaFoldDB" id="K2GP00"/>
<dbReference type="GO" id="GO:0005829">
    <property type="term" value="C:cytosol"/>
    <property type="evidence" value="ECO:0007669"/>
    <property type="project" value="TreeGrafter"/>
</dbReference>
<comment type="catalytic activity">
    <reaction evidence="12 15">
        <text>S-adenosyl-L-methionine + H(+) = S-adenosyl 3-(methylsulfanyl)propylamine + CO2</text>
        <dbReference type="Rhea" id="RHEA:15981"/>
        <dbReference type="ChEBI" id="CHEBI:15378"/>
        <dbReference type="ChEBI" id="CHEBI:16526"/>
        <dbReference type="ChEBI" id="CHEBI:57443"/>
        <dbReference type="ChEBI" id="CHEBI:59789"/>
        <dbReference type="EC" id="4.1.1.50"/>
    </reaction>
</comment>
<comment type="caution">
    <text evidence="16">The sequence shown here is derived from an EMBL/GenBank/DDBJ whole genome shotgun (WGS) entry which is preliminary data.</text>
</comment>
<evidence type="ECO:0000256" key="1">
    <source>
        <dbReference type="ARBA" id="ARBA00004911"/>
    </source>
</evidence>
<dbReference type="Gene3D" id="3.30.160.750">
    <property type="match status" value="1"/>
</dbReference>
<comment type="cofactor">
    <cofactor evidence="15">
        <name>pyruvate</name>
        <dbReference type="ChEBI" id="CHEBI:15361"/>
    </cofactor>
    <text evidence="15">Binds 1 pyruvoyl group covalently per subunit.</text>
</comment>
<dbReference type="PANTHER" id="PTHR33866:SF2">
    <property type="entry name" value="S-ADENOSYLMETHIONINE DECARBOXYLASE PROENZYME"/>
    <property type="match status" value="1"/>
</dbReference>
<reference evidence="16 17" key="1">
    <citation type="journal article" date="2012" name="J. Bacteriol.">
        <title>Draft Genome Sequence of Salimicrobium sp. Strain MJ3, Isolated from Myulchi-Jeot, Korean Fermented Seafood.</title>
        <authorList>
            <person name="Lee S.H."/>
            <person name="Jung J.Y."/>
            <person name="Jeon C.O."/>
        </authorList>
    </citation>
    <scope>NUCLEOTIDE SEQUENCE [LARGE SCALE GENOMIC DNA]</scope>
    <source>
        <strain evidence="16 17">MJ3</strain>
    </source>
</reference>
<feature type="site" description="Cleavage (non-hydrolytic); by autolysis" evidence="15">
    <location>
        <begin position="94"/>
        <end position="95"/>
    </location>
</feature>